<organism evidence="1">
    <name type="scientific">marine sediment metagenome</name>
    <dbReference type="NCBI Taxonomy" id="412755"/>
    <lineage>
        <taxon>unclassified sequences</taxon>
        <taxon>metagenomes</taxon>
        <taxon>ecological metagenomes</taxon>
    </lineage>
</organism>
<evidence type="ECO:0000313" key="1">
    <source>
        <dbReference type="EMBL" id="KKK55111.1"/>
    </source>
</evidence>
<protein>
    <recommendedName>
        <fullName evidence="2">HNH nuclease domain-containing protein</fullName>
    </recommendedName>
</protein>
<sequence length="94" mass="10991">MKLIKLNNKNLFTKVDDCDYEWLSQWKWVAKLIRKGERIYAVRGKASAIIMAREIMKAPKGLVVDHINHDTLDKDSLSFYESFGFEHGRTCMLL</sequence>
<dbReference type="AlphaFoldDB" id="A0A0F8Z4V1"/>
<evidence type="ECO:0008006" key="2">
    <source>
        <dbReference type="Google" id="ProtNLM"/>
    </source>
</evidence>
<proteinExistence type="predicted"/>
<accession>A0A0F8Z4V1</accession>
<gene>
    <name evidence="1" type="ORF">LCGC14_3077840</name>
</gene>
<reference evidence="1" key="1">
    <citation type="journal article" date="2015" name="Nature">
        <title>Complex archaea that bridge the gap between prokaryotes and eukaryotes.</title>
        <authorList>
            <person name="Spang A."/>
            <person name="Saw J.H."/>
            <person name="Jorgensen S.L."/>
            <person name="Zaremba-Niedzwiedzka K."/>
            <person name="Martijn J."/>
            <person name="Lind A.E."/>
            <person name="van Eijk R."/>
            <person name="Schleper C."/>
            <person name="Guy L."/>
            <person name="Ettema T.J."/>
        </authorList>
    </citation>
    <scope>NUCLEOTIDE SEQUENCE</scope>
</reference>
<name>A0A0F8Z4V1_9ZZZZ</name>
<feature type="non-terminal residue" evidence="1">
    <location>
        <position position="94"/>
    </location>
</feature>
<dbReference type="EMBL" id="LAZR01065652">
    <property type="protein sequence ID" value="KKK55111.1"/>
    <property type="molecule type" value="Genomic_DNA"/>
</dbReference>
<comment type="caution">
    <text evidence="1">The sequence shown here is derived from an EMBL/GenBank/DDBJ whole genome shotgun (WGS) entry which is preliminary data.</text>
</comment>